<sequence length="156" mass="18812">MEMSKKVRHSEESWEYFHEHKTFISERRLDNSLMNRWSIIQLGTNKFCGYFAQIESMRESGVNEQDKIGKAKLMYQEVHNTSFPFEHCWNVLRHQPKWFEMYQKKNPKRSRNPTSSPSTPELVNLEEDEISRDAHIQLERPIGKRKEKERLKKLKS</sequence>
<name>A0ACC0FXW8_9ERIC</name>
<evidence type="ECO:0000313" key="2">
    <source>
        <dbReference type="Proteomes" id="UP001060215"/>
    </source>
</evidence>
<dbReference type="Proteomes" id="UP001060215">
    <property type="component" value="Chromosome 12"/>
</dbReference>
<evidence type="ECO:0000313" key="1">
    <source>
        <dbReference type="EMBL" id="KAI7993534.1"/>
    </source>
</evidence>
<comment type="caution">
    <text evidence="1">The sequence shown here is derived from an EMBL/GenBank/DDBJ whole genome shotgun (WGS) entry which is preliminary data.</text>
</comment>
<protein>
    <submittedName>
        <fullName evidence="1">Glutathione S-transferase T3</fullName>
    </submittedName>
</protein>
<dbReference type="EMBL" id="CM045769">
    <property type="protein sequence ID" value="KAI7993534.1"/>
    <property type="molecule type" value="Genomic_DNA"/>
</dbReference>
<organism evidence="1 2">
    <name type="scientific">Camellia lanceoleosa</name>
    <dbReference type="NCBI Taxonomy" id="1840588"/>
    <lineage>
        <taxon>Eukaryota</taxon>
        <taxon>Viridiplantae</taxon>
        <taxon>Streptophyta</taxon>
        <taxon>Embryophyta</taxon>
        <taxon>Tracheophyta</taxon>
        <taxon>Spermatophyta</taxon>
        <taxon>Magnoliopsida</taxon>
        <taxon>eudicotyledons</taxon>
        <taxon>Gunneridae</taxon>
        <taxon>Pentapetalae</taxon>
        <taxon>asterids</taxon>
        <taxon>Ericales</taxon>
        <taxon>Theaceae</taxon>
        <taxon>Camellia</taxon>
    </lineage>
</organism>
<accession>A0ACC0FXW8</accession>
<gene>
    <name evidence="1" type="ORF">LOK49_LG11G01867</name>
</gene>
<proteinExistence type="predicted"/>
<keyword evidence="2" id="KW-1185">Reference proteome</keyword>
<reference evidence="1 2" key="1">
    <citation type="journal article" date="2022" name="Plant J.">
        <title>Chromosome-level genome of Camellia lanceoleosa provides a valuable resource for understanding genome evolution and self-incompatibility.</title>
        <authorList>
            <person name="Gong W."/>
            <person name="Xiao S."/>
            <person name="Wang L."/>
            <person name="Liao Z."/>
            <person name="Chang Y."/>
            <person name="Mo W."/>
            <person name="Hu G."/>
            <person name="Li W."/>
            <person name="Zhao G."/>
            <person name="Zhu H."/>
            <person name="Hu X."/>
            <person name="Ji K."/>
            <person name="Xiang X."/>
            <person name="Song Q."/>
            <person name="Yuan D."/>
            <person name="Jin S."/>
            <person name="Zhang L."/>
        </authorList>
    </citation>
    <scope>NUCLEOTIDE SEQUENCE [LARGE SCALE GENOMIC DNA]</scope>
    <source>
        <strain evidence="1">SQ_2022a</strain>
    </source>
</reference>